<name>A0A064CL88_9MYCO</name>
<gene>
    <name evidence="2" type="ORF">Y900_020810</name>
</gene>
<accession>A0A064CL88</accession>
<organism evidence="2 3">
    <name type="scientific">Mycolicibacterium aromaticivorans JS19b1 = JCM 16368</name>
    <dbReference type="NCBI Taxonomy" id="1440774"/>
    <lineage>
        <taxon>Bacteria</taxon>
        <taxon>Bacillati</taxon>
        <taxon>Actinomycetota</taxon>
        <taxon>Actinomycetes</taxon>
        <taxon>Mycobacteriales</taxon>
        <taxon>Mycobacteriaceae</taxon>
        <taxon>Mycolicibacterium</taxon>
    </lineage>
</organism>
<proteinExistence type="predicted"/>
<evidence type="ECO:0000256" key="1">
    <source>
        <dbReference type="SAM" id="SignalP"/>
    </source>
</evidence>
<evidence type="ECO:0008006" key="4">
    <source>
        <dbReference type="Google" id="ProtNLM"/>
    </source>
</evidence>
<feature type="chain" id="PRO_5001626898" description="Secreted protein" evidence="1">
    <location>
        <begin position="25"/>
        <end position="135"/>
    </location>
</feature>
<dbReference type="AlphaFoldDB" id="A0A064CL88"/>
<evidence type="ECO:0000313" key="2">
    <source>
        <dbReference type="EMBL" id="KDF01310.1"/>
    </source>
</evidence>
<keyword evidence="1" id="KW-0732">Signal</keyword>
<dbReference type="EMBL" id="JALN02000001">
    <property type="protein sequence ID" value="KDF01310.1"/>
    <property type="molecule type" value="Genomic_DNA"/>
</dbReference>
<dbReference type="RefSeq" id="WP_109751105.1">
    <property type="nucleotide sequence ID" value="NZ_JALN02000001.1"/>
</dbReference>
<reference evidence="2" key="1">
    <citation type="submission" date="2014-05" db="EMBL/GenBank/DDBJ databases">
        <title>Genome sequence of Mycobacterium aromaticivorans strain JS19b1T (= DSM 45407T).</title>
        <authorList>
            <person name="Kwak Y."/>
            <person name="Park G.-S."/>
            <person name="Li Q.X."/>
            <person name="Lee S.-E."/>
            <person name="Shin J.-H."/>
        </authorList>
    </citation>
    <scope>NUCLEOTIDE SEQUENCE [LARGE SCALE GENOMIC DNA]</scope>
    <source>
        <strain evidence="2">JS19b1</strain>
    </source>
</reference>
<sequence length="135" mass="14333">MRSTVAVVAALMAAGMLMPASASADPDGTPINANQCNDAFCTPGITPGVELGAPCSNTTYYVFGVDTRNNWGRLIFCGSPRRYEPRYFRSPPMVGVKNLNDDCVGYENSVAQAPDGMFLTCVAAGGRTRWVQGDA</sequence>
<comment type="caution">
    <text evidence="2">The sequence shown here is derived from an EMBL/GenBank/DDBJ whole genome shotgun (WGS) entry which is preliminary data.</text>
</comment>
<protein>
    <recommendedName>
        <fullName evidence="4">Secreted protein</fullName>
    </recommendedName>
</protein>
<feature type="signal peptide" evidence="1">
    <location>
        <begin position="1"/>
        <end position="24"/>
    </location>
</feature>
<dbReference type="Proteomes" id="UP000022835">
    <property type="component" value="Unassembled WGS sequence"/>
</dbReference>
<evidence type="ECO:0000313" key="3">
    <source>
        <dbReference type="Proteomes" id="UP000022835"/>
    </source>
</evidence>
<dbReference type="eggNOG" id="ENOG5031J7P">
    <property type="taxonomic scope" value="Bacteria"/>
</dbReference>
<dbReference type="OrthoDB" id="4736801at2"/>
<keyword evidence="3" id="KW-1185">Reference proteome</keyword>